<evidence type="ECO:0000259" key="2">
    <source>
        <dbReference type="Pfam" id="PF24840"/>
    </source>
</evidence>
<reference evidence="3" key="1">
    <citation type="journal article" date="2021" name="IMA Fungus">
        <title>Genomic characterization of three marine fungi, including Emericellopsis atlantica sp. nov. with signatures of a generalist lifestyle and marine biomass degradation.</title>
        <authorList>
            <person name="Hagestad O.C."/>
            <person name="Hou L."/>
            <person name="Andersen J.H."/>
            <person name="Hansen E.H."/>
            <person name="Altermark B."/>
            <person name="Li C."/>
            <person name="Kuhnert E."/>
            <person name="Cox R.J."/>
            <person name="Crous P.W."/>
            <person name="Spatafora J.W."/>
            <person name="Lail K."/>
            <person name="Amirebrahimi M."/>
            <person name="Lipzen A."/>
            <person name="Pangilinan J."/>
            <person name="Andreopoulos W."/>
            <person name="Hayes R.D."/>
            <person name="Ng V."/>
            <person name="Grigoriev I.V."/>
            <person name="Jackson S.A."/>
            <person name="Sutton T.D.S."/>
            <person name="Dobson A.D.W."/>
            <person name="Rama T."/>
        </authorList>
    </citation>
    <scope>NUCLEOTIDE SEQUENCE</scope>
    <source>
        <strain evidence="3">TRa018bII</strain>
    </source>
</reference>
<dbReference type="PANTHER" id="PTHR35393">
    <property type="entry name" value="CHROMOSOME 1, WHOLE GENOME SHOTGUN SEQUENCE"/>
    <property type="match status" value="1"/>
</dbReference>
<gene>
    <name evidence="3" type="ORF">BJ875DRAFT_506743</name>
</gene>
<dbReference type="PANTHER" id="PTHR35393:SF1">
    <property type="entry name" value="SNOAL-LIKE DOMAIN-CONTAINING PROTEIN"/>
    <property type="match status" value="1"/>
</dbReference>
<feature type="domain" description="SigF-like NTF2-like" evidence="2">
    <location>
        <begin position="1"/>
        <end position="174"/>
    </location>
</feature>
<feature type="transmembrane region" description="Helical" evidence="1">
    <location>
        <begin position="156"/>
        <end position="181"/>
    </location>
</feature>
<evidence type="ECO:0000313" key="3">
    <source>
        <dbReference type="EMBL" id="KAG9231314.1"/>
    </source>
</evidence>
<accession>A0A9P8C2E9</accession>
<evidence type="ECO:0000256" key="1">
    <source>
        <dbReference type="SAM" id="Phobius"/>
    </source>
</evidence>
<keyword evidence="1" id="KW-0812">Transmembrane</keyword>
<evidence type="ECO:0000313" key="4">
    <source>
        <dbReference type="Proteomes" id="UP000824998"/>
    </source>
</evidence>
<dbReference type="Pfam" id="PF24840">
    <property type="entry name" value="NTF2_SigF"/>
    <property type="match status" value="1"/>
</dbReference>
<dbReference type="InterPro" id="IPR057514">
    <property type="entry name" value="NTF2_SigF"/>
</dbReference>
<proteinExistence type="predicted"/>
<dbReference type="EMBL" id="MU251610">
    <property type="protein sequence ID" value="KAG9231314.1"/>
    <property type="molecule type" value="Genomic_DNA"/>
</dbReference>
<dbReference type="Proteomes" id="UP000824998">
    <property type="component" value="Unassembled WGS sequence"/>
</dbReference>
<keyword evidence="1" id="KW-0472">Membrane</keyword>
<comment type="caution">
    <text evidence="3">The sequence shown here is derived from an EMBL/GenBank/DDBJ whole genome shotgun (WGS) entry which is preliminary data.</text>
</comment>
<dbReference type="OrthoDB" id="2344312at2759"/>
<organism evidence="3 4">
    <name type="scientific">Amylocarpus encephaloides</name>
    <dbReference type="NCBI Taxonomy" id="45428"/>
    <lineage>
        <taxon>Eukaryota</taxon>
        <taxon>Fungi</taxon>
        <taxon>Dikarya</taxon>
        <taxon>Ascomycota</taxon>
        <taxon>Pezizomycotina</taxon>
        <taxon>Leotiomycetes</taxon>
        <taxon>Helotiales</taxon>
        <taxon>Helotiales incertae sedis</taxon>
        <taxon>Amylocarpus</taxon>
    </lineage>
</organism>
<keyword evidence="4" id="KW-1185">Reference proteome</keyword>
<protein>
    <recommendedName>
        <fullName evidence="2">SigF-like NTF2-like domain-containing protein</fullName>
    </recommendedName>
</protein>
<keyword evidence="1" id="KW-1133">Transmembrane helix</keyword>
<name>A0A9P8C2E9_9HELO</name>
<dbReference type="AlphaFoldDB" id="A0A9P8C2E9"/>
<sequence length="187" mass="21939">MDDPKQLIPRIIHSLAEGSPAEQRYTLKTYFTPTPSFTHPLFSVPSFSHIPLPIIGAVNSRWVIWMIYRWYKILLPKTILGVQCSDYNEETQTLFVQINQQFAPCFIPLYKSKSTLTTKFHFVQLDTTHFYIQSQEDLYQPIEFVKFFWLGGATIMWFWQILVSCYLCIFGVLLLAPVTWFERPAVN</sequence>